<feature type="domain" description="HTH tetR-type" evidence="5">
    <location>
        <begin position="1"/>
        <end position="57"/>
    </location>
</feature>
<dbReference type="Pfam" id="PF16925">
    <property type="entry name" value="TetR_C_13"/>
    <property type="match status" value="1"/>
</dbReference>
<evidence type="ECO:0000256" key="1">
    <source>
        <dbReference type="ARBA" id="ARBA00023015"/>
    </source>
</evidence>
<dbReference type="SUPFAM" id="SSF46689">
    <property type="entry name" value="Homeodomain-like"/>
    <property type="match status" value="1"/>
</dbReference>
<evidence type="ECO:0000256" key="2">
    <source>
        <dbReference type="ARBA" id="ARBA00023125"/>
    </source>
</evidence>
<dbReference type="InterPro" id="IPR011075">
    <property type="entry name" value="TetR_C"/>
</dbReference>
<reference evidence="6" key="1">
    <citation type="journal article" date="2008" name="J. Bacteriol.">
        <title>Characterization of the saframycin A gene cluster from Streptomyces lavendulae NRRL 11002 revealing a nonribosomal peptide synthetase system for assembling the unusual tetrapeptidyl skeleton in an iterative manner.</title>
        <authorList>
            <person name="Li L."/>
            <person name="Deng W."/>
            <person name="Song J."/>
            <person name="Ding W."/>
            <person name="Zhao Q.F."/>
            <person name="Peng C."/>
            <person name="Song W.W."/>
            <person name="Tang G.L."/>
            <person name="Liu W."/>
        </authorList>
    </citation>
    <scope>NUCLEOTIDE SEQUENCE</scope>
    <source>
        <strain evidence="6">NRRL 11002</strain>
    </source>
</reference>
<keyword evidence="1" id="KW-0805">Transcription regulation</keyword>
<protein>
    <submittedName>
        <fullName evidence="6">Transcriptional regulator</fullName>
    </submittedName>
</protein>
<evidence type="ECO:0000256" key="4">
    <source>
        <dbReference type="PROSITE-ProRule" id="PRU00335"/>
    </source>
</evidence>
<dbReference type="Gene3D" id="1.10.357.10">
    <property type="entry name" value="Tetracycline Repressor, domain 2"/>
    <property type="match status" value="1"/>
</dbReference>
<dbReference type="PANTHER" id="PTHR30055">
    <property type="entry name" value="HTH-TYPE TRANSCRIPTIONAL REGULATOR RUTR"/>
    <property type="match status" value="1"/>
</dbReference>
<dbReference type="GO" id="GO:0003700">
    <property type="term" value="F:DNA-binding transcription factor activity"/>
    <property type="evidence" value="ECO:0007669"/>
    <property type="project" value="TreeGrafter"/>
</dbReference>
<dbReference type="EMBL" id="DQ838002">
    <property type="protein sequence ID" value="ABI22117.1"/>
    <property type="molecule type" value="Genomic_DNA"/>
</dbReference>
<evidence type="ECO:0000313" key="6">
    <source>
        <dbReference type="EMBL" id="ABI22117.1"/>
    </source>
</evidence>
<dbReference type="PANTHER" id="PTHR30055:SF209">
    <property type="entry name" value="POSSIBLE TRANSCRIPTIONAL REGULATORY PROTEIN (PROBABLY TETR-FAMILY)"/>
    <property type="match status" value="1"/>
</dbReference>
<dbReference type="Pfam" id="PF00440">
    <property type="entry name" value="TetR_N"/>
    <property type="match status" value="1"/>
</dbReference>
<dbReference type="SMR" id="B0CN11"/>
<dbReference type="SUPFAM" id="SSF48498">
    <property type="entry name" value="Tetracyclin repressor-like, C-terminal domain"/>
    <property type="match status" value="1"/>
</dbReference>
<feature type="DNA-binding region" description="H-T-H motif" evidence="4">
    <location>
        <begin position="20"/>
        <end position="39"/>
    </location>
</feature>
<dbReference type="InterPro" id="IPR036271">
    <property type="entry name" value="Tet_transcr_reg_TetR-rel_C_sf"/>
</dbReference>
<dbReference type="InterPro" id="IPR001647">
    <property type="entry name" value="HTH_TetR"/>
</dbReference>
<organism evidence="6">
    <name type="scientific">Streptomyces lavendulae</name>
    <dbReference type="NCBI Taxonomy" id="1914"/>
    <lineage>
        <taxon>Bacteria</taxon>
        <taxon>Bacillati</taxon>
        <taxon>Actinomycetota</taxon>
        <taxon>Actinomycetes</taxon>
        <taxon>Kitasatosporales</taxon>
        <taxon>Streptomycetaceae</taxon>
        <taxon>Streptomyces</taxon>
    </lineage>
</organism>
<keyword evidence="2 4" id="KW-0238">DNA-binding</keyword>
<name>B0CN11_STRLA</name>
<dbReference type="InterPro" id="IPR050109">
    <property type="entry name" value="HTH-type_TetR-like_transc_reg"/>
</dbReference>
<evidence type="ECO:0000259" key="5">
    <source>
        <dbReference type="PROSITE" id="PS50977"/>
    </source>
</evidence>
<proteinExistence type="predicted"/>
<dbReference type="GO" id="GO:0000976">
    <property type="term" value="F:transcription cis-regulatory region binding"/>
    <property type="evidence" value="ECO:0007669"/>
    <property type="project" value="TreeGrafter"/>
</dbReference>
<evidence type="ECO:0000256" key="3">
    <source>
        <dbReference type="ARBA" id="ARBA00023163"/>
    </source>
</evidence>
<dbReference type="AlphaFoldDB" id="B0CN11"/>
<dbReference type="InterPro" id="IPR009057">
    <property type="entry name" value="Homeodomain-like_sf"/>
</dbReference>
<sequence length="195" mass="20473">MDILRAAADVIGRVGPAGLTLAAVAGEVGLVPGTLLQRFGSKRGLMLAIARESAKEAESVYESMRDEHATALMAVTDLAVTSMGVMTKPEVYANHLAFLCIDLTDPEFHAHALTIHQAQRRVYEALLTEAVDNGELLAGTNVAALATTLQAVVAGAGLTWALDREGTLPHRLEREVITALAPHITPQGDSAGEGS</sequence>
<accession>B0CN11</accession>
<dbReference type="PROSITE" id="PS50977">
    <property type="entry name" value="HTH_TETR_2"/>
    <property type="match status" value="1"/>
</dbReference>
<keyword evidence="3" id="KW-0804">Transcription</keyword>
<gene>
    <name evidence="6" type="primary">sfmR1</name>
</gene>